<reference evidence="3 4" key="1">
    <citation type="journal article" date="2012" name="J. Bacteriol.">
        <title>Genome Sequence of n-Alkane-Degrading Hydrocarboniphaga effusa Strain AP103T (ATCC BAA-332T).</title>
        <authorList>
            <person name="Chang H.K."/>
            <person name="Zylstra G.J."/>
            <person name="Chae J.C."/>
        </authorList>
    </citation>
    <scope>NUCLEOTIDE SEQUENCE [LARGE SCALE GENOMIC DNA]</scope>
    <source>
        <strain evidence="3 4">AP103</strain>
    </source>
</reference>
<dbReference type="CDD" id="cd12109">
    <property type="entry name" value="Hr_FBXL5"/>
    <property type="match status" value="1"/>
</dbReference>
<proteinExistence type="predicted"/>
<keyword evidence="1" id="KW-0175">Coiled coil</keyword>
<dbReference type="RefSeq" id="WP_007185468.1">
    <property type="nucleotide sequence ID" value="NZ_AKGD01000002.1"/>
</dbReference>
<protein>
    <recommendedName>
        <fullName evidence="2">Hemerythrin-like domain-containing protein</fullName>
    </recommendedName>
</protein>
<feature type="domain" description="Hemerythrin-like" evidence="2">
    <location>
        <begin position="11"/>
        <end position="136"/>
    </location>
</feature>
<dbReference type="Pfam" id="PF01814">
    <property type="entry name" value="Hemerythrin"/>
    <property type="match status" value="1"/>
</dbReference>
<evidence type="ECO:0000256" key="1">
    <source>
        <dbReference type="SAM" id="Coils"/>
    </source>
</evidence>
<dbReference type="InterPro" id="IPR045808">
    <property type="entry name" value="Hr_FBXL5"/>
</dbReference>
<evidence type="ECO:0000313" key="4">
    <source>
        <dbReference type="Proteomes" id="UP000003704"/>
    </source>
</evidence>
<dbReference type="PATRIC" id="fig|1172194.4.peg.2440"/>
<dbReference type="STRING" id="1172194.WQQ_25250"/>
<evidence type="ECO:0000313" key="3">
    <source>
        <dbReference type="EMBL" id="EIT68943.1"/>
    </source>
</evidence>
<evidence type="ECO:0000259" key="2">
    <source>
        <dbReference type="Pfam" id="PF01814"/>
    </source>
</evidence>
<dbReference type="Gene3D" id="1.20.120.520">
    <property type="entry name" value="nmb1532 protein domain like"/>
    <property type="match status" value="1"/>
</dbReference>
<keyword evidence="4" id="KW-1185">Reference proteome</keyword>
<dbReference type="InterPro" id="IPR012312">
    <property type="entry name" value="Hemerythrin-like"/>
</dbReference>
<dbReference type="Proteomes" id="UP000003704">
    <property type="component" value="Unassembled WGS sequence"/>
</dbReference>
<name>I8T5D7_9GAMM</name>
<dbReference type="OrthoDB" id="5654170at2"/>
<comment type="caution">
    <text evidence="3">The sequence shown here is derived from an EMBL/GenBank/DDBJ whole genome shotgun (WGS) entry which is preliminary data.</text>
</comment>
<organism evidence="3 4">
    <name type="scientific">Hydrocarboniphaga effusa AP103</name>
    <dbReference type="NCBI Taxonomy" id="1172194"/>
    <lineage>
        <taxon>Bacteria</taxon>
        <taxon>Pseudomonadati</taxon>
        <taxon>Pseudomonadota</taxon>
        <taxon>Gammaproteobacteria</taxon>
        <taxon>Nevskiales</taxon>
        <taxon>Nevskiaceae</taxon>
        <taxon>Hydrocarboniphaga</taxon>
    </lineage>
</organism>
<accession>I8T5D7</accession>
<sequence length="231" mass="25383">MTFPTAPRYDLYAGIHKALRAFMADTLVAIGRMDEGDAADTGPALAQLRALLGCMRAHLGHENEFIHPLLESVAVGAAARISIEHVEHQREIATLEAQVDAFEAADASARPALALKLYRELALFVGENFSHMQYEEVVHGAQLWAHCSDAQLLDLEHRIVASQTPDEAMLVLRWMLPYMTHAERCALLFGMRAMVPAPVFAAVLELARAHLREGDWIKLDAALSAPSLRAA</sequence>
<dbReference type="GO" id="GO:0006879">
    <property type="term" value="P:intracellular iron ion homeostasis"/>
    <property type="evidence" value="ECO:0007669"/>
    <property type="project" value="InterPro"/>
</dbReference>
<feature type="coiled-coil region" evidence="1">
    <location>
        <begin position="78"/>
        <end position="105"/>
    </location>
</feature>
<dbReference type="AlphaFoldDB" id="I8T5D7"/>
<gene>
    <name evidence="3" type="ORF">WQQ_25250</name>
</gene>
<dbReference type="EMBL" id="AKGD01000002">
    <property type="protein sequence ID" value="EIT68943.1"/>
    <property type="molecule type" value="Genomic_DNA"/>
</dbReference>